<evidence type="ECO:0000256" key="2">
    <source>
        <dbReference type="SAM" id="SignalP"/>
    </source>
</evidence>
<sequence>MFKQILTGSYIFVFLLVSSLSAHAQAPKPTSPSSSPSPQVPGTSQTKVSPEELQKFANSIKQLTAIKQGAVKQMADVINKSGLTQERFLEIYKSQQNPPEKLKRAMTSQEKQQYEKAFTSLKSIQEQADTNMQQVLQKEGLGLERFNQIQVAISQDPALQQKVQQMIRS</sequence>
<reference evidence="4 5" key="1">
    <citation type="submission" date="2018-06" db="EMBL/GenBank/DDBJ databases">
        <title>Comparative genomics of Brasilonema spp. strains.</title>
        <authorList>
            <person name="Alvarenga D.O."/>
            <person name="Fiore M.F."/>
            <person name="Varani A.M."/>
        </authorList>
    </citation>
    <scope>NUCLEOTIDE SEQUENCE [LARGE SCALE GENOMIC DNA]</scope>
    <source>
        <strain evidence="4 5">CENA114</strain>
    </source>
</reference>
<keyword evidence="2" id="KW-0732">Signal</keyword>
<feature type="signal peptide" evidence="2">
    <location>
        <begin position="1"/>
        <end position="24"/>
    </location>
</feature>
<evidence type="ECO:0000313" key="5">
    <source>
        <dbReference type="Proteomes" id="UP000503129"/>
    </source>
</evidence>
<organism evidence="4 5">
    <name type="scientific">Brasilonema sennae CENA114</name>
    <dbReference type="NCBI Taxonomy" id="415709"/>
    <lineage>
        <taxon>Bacteria</taxon>
        <taxon>Bacillati</taxon>
        <taxon>Cyanobacteriota</taxon>
        <taxon>Cyanophyceae</taxon>
        <taxon>Nostocales</taxon>
        <taxon>Scytonemataceae</taxon>
        <taxon>Brasilonema</taxon>
        <taxon>Bromeliae group (in: Brasilonema)</taxon>
    </lineage>
</organism>
<feature type="domain" description="DUF4168" evidence="3">
    <location>
        <begin position="44"/>
        <end position="100"/>
    </location>
</feature>
<name>A0A856MJ61_9CYAN</name>
<evidence type="ECO:0000313" key="4">
    <source>
        <dbReference type="EMBL" id="QDL09681.1"/>
    </source>
</evidence>
<keyword evidence="5" id="KW-1185">Reference proteome</keyword>
<dbReference type="AlphaFoldDB" id="A0A856MJ61"/>
<feature type="region of interest" description="Disordered" evidence="1">
    <location>
        <begin position="25"/>
        <end position="49"/>
    </location>
</feature>
<gene>
    <name evidence="4" type="ORF">DP114_18835</name>
</gene>
<dbReference type="InterPro" id="IPR025433">
    <property type="entry name" value="DUF4168"/>
</dbReference>
<proteinExistence type="predicted"/>
<dbReference type="KEGG" id="bsen:DP114_18835"/>
<evidence type="ECO:0000259" key="3">
    <source>
        <dbReference type="Pfam" id="PF13767"/>
    </source>
</evidence>
<feature type="compositionally biased region" description="Low complexity" evidence="1">
    <location>
        <begin position="25"/>
        <end position="46"/>
    </location>
</feature>
<dbReference type="RefSeq" id="WP_169267553.1">
    <property type="nucleotide sequence ID" value="NZ_CAWOXK010000001.1"/>
</dbReference>
<dbReference type="EMBL" id="CP030118">
    <property type="protein sequence ID" value="QDL09681.1"/>
    <property type="molecule type" value="Genomic_DNA"/>
</dbReference>
<protein>
    <recommendedName>
        <fullName evidence="3">DUF4168 domain-containing protein</fullName>
    </recommendedName>
</protein>
<dbReference type="Proteomes" id="UP000503129">
    <property type="component" value="Chromosome"/>
</dbReference>
<feature type="domain" description="DUF4168" evidence="3">
    <location>
        <begin position="105"/>
        <end position="163"/>
    </location>
</feature>
<evidence type="ECO:0000256" key="1">
    <source>
        <dbReference type="SAM" id="MobiDB-lite"/>
    </source>
</evidence>
<feature type="chain" id="PRO_5032711618" description="DUF4168 domain-containing protein" evidence="2">
    <location>
        <begin position="25"/>
        <end position="169"/>
    </location>
</feature>
<dbReference type="Pfam" id="PF13767">
    <property type="entry name" value="DUF4168"/>
    <property type="match status" value="2"/>
</dbReference>
<accession>A0A856MJ61</accession>